<keyword evidence="1" id="KW-0436">Ligase</keyword>
<dbReference type="PANTHER" id="PTHR10890">
    <property type="entry name" value="CYSTEINYL-TRNA SYNTHETASE"/>
    <property type="match status" value="1"/>
</dbReference>
<feature type="domain" description="tRNA synthetases class I catalytic" evidence="4">
    <location>
        <begin position="1"/>
        <end position="224"/>
    </location>
</feature>
<dbReference type="SUPFAM" id="SSF52374">
    <property type="entry name" value="Nucleotidylyl transferase"/>
    <property type="match status" value="1"/>
</dbReference>
<protein>
    <recommendedName>
        <fullName evidence="4">tRNA synthetases class I catalytic domain-containing protein</fullName>
    </recommendedName>
</protein>
<dbReference type="AlphaFoldDB" id="A0A382K8Q5"/>
<dbReference type="InterPro" id="IPR032678">
    <property type="entry name" value="tRNA-synt_1_cat_dom"/>
</dbReference>
<feature type="non-terminal residue" evidence="5">
    <location>
        <position position="229"/>
    </location>
</feature>
<evidence type="ECO:0000256" key="2">
    <source>
        <dbReference type="ARBA" id="ARBA00022741"/>
    </source>
</evidence>
<gene>
    <name evidence="5" type="ORF">METZ01_LOCUS273230</name>
</gene>
<dbReference type="GO" id="GO:0005829">
    <property type="term" value="C:cytosol"/>
    <property type="evidence" value="ECO:0007669"/>
    <property type="project" value="TreeGrafter"/>
</dbReference>
<evidence type="ECO:0000259" key="4">
    <source>
        <dbReference type="Pfam" id="PF01406"/>
    </source>
</evidence>
<dbReference type="InterPro" id="IPR014729">
    <property type="entry name" value="Rossmann-like_a/b/a_fold"/>
</dbReference>
<dbReference type="Gene3D" id="3.40.50.620">
    <property type="entry name" value="HUPs"/>
    <property type="match status" value="1"/>
</dbReference>
<evidence type="ECO:0000313" key="5">
    <source>
        <dbReference type="EMBL" id="SVC20376.1"/>
    </source>
</evidence>
<dbReference type="GO" id="GO:0004817">
    <property type="term" value="F:cysteine-tRNA ligase activity"/>
    <property type="evidence" value="ECO:0007669"/>
    <property type="project" value="TreeGrafter"/>
</dbReference>
<proteinExistence type="predicted"/>
<sequence>MYVCGITPYSPPHIGHAMRGVIFDVLKRYFIYKGYKVKHIENFTDIDDKMIENASNLKITTQELAQKNIDIYLSEMDSLYISRADLYPKATEEIPYIIHIIEKLIETNFAYESNGDVYFRVSKFSSYGKLSHRNISDLLAGARIEPSQYKEDDMDFALWKSKKPDEPSWSSPWGEGRPGWHIECSAMSLKYLGNSIDIHGGGQDLIFPHHENEIAQTEAYTGIDPMAKF</sequence>
<dbReference type="PRINTS" id="PR00983">
    <property type="entry name" value="TRNASYNTHCYS"/>
</dbReference>
<dbReference type="EMBL" id="UINC01078878">
    <property type="protein sequence ID" value="SVC20376.1"/>
    <property type="molecule type" value="Genomic_DNA"/>
</dbReference>
<dbReference type="GO" id="GO:0006423">
    <property type="term" value="P:cysteinyl-tRNA aminoacylation"/>
    <property type="evidence" value="ECO:0007669"/>
    <property type="project" value="TreeGrafter"/>
</dbReference>
<reference evidence="5" key="1">
    <citation type="submission" date="2018-05" db="EMBL/GenBank/DDBJ databases">
        <authorList>
            <person name="Lanie J.A."/>
            <person name="Ng W.-L."/>
            <person name="Kazmierczak K.M."/>
            <person name="Andrzejewski T.M."/>
            <person name="Davidsen T.M."/>
            <person name="Wayne K.J."/>
            <person name="Tettelin H."/>
            <person name="Glass J.I."/>
            <person name="Rusch D."/>
            <person name="Podicherti R."/>
            <person name="Tsui H.-C.T."/>
            <person name="Winkler M.E."/>
        </authorList>
    </citation>
    <scope>NUCLEOTIDE SEQUENCE</scope>
</reference>
<dbReference type="GO" id="GO:0005524">
    <property type="term" value="F:ATP binding"/>
    <property type="evidence" value="ECO:0007669"/>
    <property type="project" value="UniProtKB-KW"/>
</dbReference>
<evidence type="ECO:0000256" key="3">
    <source>
        <dbReference type="ARBA" id="ARBA00022840"/>
    </source>
</evidence>
<dbReference type="Pfam" id="PF01406">
    <property type="entry name" value="tRNA-synt_1e"/>
    <property type="match status" value="1"/>
</dbReference>
<keyword evidence="3" id="KW-0067">ATP-binding</keyword>
<organism evidence="5">
    <name type="scientific">marine metagenome</name>
    <dbReference type="NCBI Taxonomy" id="408172"/>
    <lineage>
        <taxon>unclassified sequences</taxon>
        <taxon>metagenomes</taxon>
        <taxon>ecological metagenomes</taxon>
    </lineage>
</organism>
<dbReference type="InterPro" id="IPR024909">
    <property type="entry name" value="Cys-tRNA/MSH_ligase"/>
</dbReference>
<evidence type="ECO:0000256" key="1">
    <source>
        <dbReference type="ARBA" id="ARBA00022598"/>
    </source>
</evidence>
<name>A0A382K8Q5_9ZZZZ</name>
<accession>A0A382K8Q5</accession>
<keyword evidence="2" id="KW-0547">Nucleotide-binding</keyword>
<dbReference type="PANTHER" id="PTHR10890:SF3">
    <property type="entry name" value="CYSTEINE--TRNA LIGASE, CYTOPLASMIC"/>
    <property type="match status" value="1"/>
</dbReference>